<proteinExistence type="predicted"/>
<dbReference type="CDD" id="cd17535">
    <property type="entry name" value="REC_NarL-like"/>
    <property type="match status" value="1"/>
</dbReference>
<dbReference type="Proteomes" id="UP000256829">
    <property type="component" value="Unassembled WGS sequence"/>
</dbReference>
<dbReference type="EMBL" id="QTJR01000003">
    <property type="protein sequence ID" value="RDY68106.1"/>
    <property type="molecule type" value="Genomic_DNA"/>
</dbReference>
<dbReference type="PANTHER" id="PTHR43214:SF17">
    <property type="entry name" value="TRANSCRIPTIONAL REGULATORY PROTEIN RCSB"/>
    <property type="match status" value="1"/>
</dbReference>
<dbReference type="InterPro" id="IPR058245">
    <property type="entry name" value="NreC/VraR/RcsB-like_REC"/>
</dbReference>
<accession>A0A3D8VFF4</accession>
<dbReference type="RefSeq" id="WP_115841531.1">
    <property type="nucleotide sequence ID" value="NZ_CP183976.1"/>
</dbReference>
<protein>
    <submittedName>
        <fullName evidence="5">DNA-binding response regulator</fullName>
    </submittedName>
</protein>
<sequence>MHTRVVIADDHLPVLASVGAAVAATGATVVARARSPDELLAALHELPCDLLVCDYAMPVDAQVDGIEMVHGIRSQWPELPVIMLTTMSNGVILRALLESGVRGLVDKAAPALELHAAIRAVEQGDTVVSPSFTEAIAGYAAHLDEPVLWREIARMFERGRSTSEIAAMLGVPVSCVERHKLASTVGGDEDTPKTESQRHPCEPHR</sequence>
<keyword evidence="2" id="KW-0597">Phosphoprotein</keyword>
<reference evidence="5 6" key="1">
    <citation type="submission" date="2018-08" db="EMBL/GenBank/DDBJ databases">
        <title>Lysobacter soli KCTC 22011, whole genome shotgun sequence.</title>
        <authorList>
            <person name="Zhang X."/>
            <person name="Feng G."/>
            <person name="Zhu H."/>
        </authorList>
    </citation>
    <scope>NUCLEOTIDE SEQUENCE [LARGE SCALE GENOMIC DNA]</scope>
    <source>
        <strain evidence="5 6">KCTC 22011</strain>
    </source>
</reference>
<keyword evidence="6" id="KW-1185">Reference proteome</keyword>
<name>A0A3D8VFF4_9GAMM</name>
<evidence type="ECO:0000256" key="2">
    <source>
        <dbReference type="PROSITE-ProRule" id="PRU00169"/>
    </source>
</evidence>
<keyword evidence="1 5" id="KW-0238">DNA-binding</keyword>
<dbReference type="InterPro" id="IPR011006">
    <property type="entry name" value="CheY-like_superfamily"/>
</dbReference>
<feature type="region of interest" description="Disordered" evidence="3">
    <location>
        <begin position="182"/>
        <end position="205"/>
    </location>
</feature>
<feature type="domain" description="Response regulatory" evidence="4">
    <location>
        <begin position="4"/>
        <end position="122"/>
    </location>
</feature>
<organism evidence="5 6">
    <name type="scientific">Lysobacter soli</name>
    <dbReference type="NCBI Taxonomy" id="453783"/>
    <lineage>
        <taxon>Bacteria</taxon>
        <taxon>Pseudomonadati</taxon>
        <taxon>Pseudomonadota</taxon>
        <taxon>Gammaproteobacteria</taxon>
        <taxon>Lysobacterales</taxon>
        <taxon>Lysobacteraceae</taxon>
        <taxon>Lysobacter</taxon>
    </lineage>
</organism>
<feature type="compositionally biased region" description="Basic and acidic residues" evidence="3">
    <location>
        <begin position="190"/>
        <end position="205"/>
    </location>
</feature>
<dbReference type="SUPFAM" id="SSF52172">
    <property type="entry name" value="CheY-like"/>
    <property type="match status" value="1"/>
</dbReference>
<evidence type="ECO:0000259" key="4">
    <source>
        <dbReference type="PROSITE" id="PS50110"/>
    </source>
</evidence>
<dbReference type="GO" id="GO:0000160">
    <property type="term" value="P:phosphorelay signal transduction system"/>
    <property type="evidence" value="ECO:0007669"/>
    <property type="project" value="InterPro"/>
</dbReference>
<dbReference type="InterPro" id="IPR001789">
    <property type="entry name" value="Sig_transdc_resp-reg_receiver"/>
</dbReference>
<dbReference type="Pfam" id="PF00072">
    <property type="entry name" value="Response_reg"/>
    <property type="match status" value="1"/>
</dbReference>
<evidence type="ECO:0000313" key="6">
    <source>
        <dbReference type="Proteomes" id="UP000256829"/>
    </source>
</evidence>
<dbReference type="SMART" id="SM00448">
    <property type="entry name" value="REC"/>
    <property type="match status" value="1"/>
</dbReference>
<comment type="caution">
    <text evidence="5">The sequence shown here is derived from an EMBL/GenBank/DDBJ whole genome shotgun (WGS) entry which is preliminary data.</text>
</comment>
<feature type="modified residue" description="4-aspartylphosphate" evidence="2">
    <location>
        <position position="54"/>
    </location>
</feature>
<dbReference type="GO" id="GO:0003677">
    <property type="term" value="F:DNA binding"/>
    <property type="evidence" value="ECO:0007669"/>
    <property type="project" value="UniProtKB-KW"/>
</dbReference>
<evidence type="ECO:0000256" key="1">
    <source>
        <dbReference type="ARBA" id="ARBA00023125"/>
    </source>
</evidence>
<evidence type="ECO:0000256" key="3">
    <source>
        <dbReference type="SAM" id="MobiDB-lite"/>
    </source>
</evidence>
<dbReference type="Gene3D" id="3.40.50.2300">
    <property type="match status" value="1"/>
</dbReference>
<dbReference type="PROSITE" id="PS50110">
    <property type="entry name" value="RESPONSE_REGULATORY"/>
    <property type="match status" value="1"/>
</dbReference>
<dbReference type="AlphaFoldDB" id="A0A3D8VFF4"/>
<gene>
    <name evidence="5" type="ORF">DX912_05690</name>
</gene>
<dbReference type="PANTHER" id="PTHR43214">
    <property type="entry name" value="TWO-COMPONENT RESPONSE REGULATOR"/>
    <property type="match status" value="1"/>
</dbReference>
<evidence type="ECO:0000313" key="5">
    <source>
        <dbReference type="EMBL" id="RDY68106.1"/>
    </source>
</evidence>
<dbReference type="InterPro" id="IPR039420">
    <property type="entry name" value="WalR-like"/>
</dbReference>